<accession>A0A1S2PC24</accession>
<keyword evidence="9" id="KW-1185">Reference proteome</keyword>
<sequence length="367" mass="39324">MDTDTGIDTGTGADAGRASNTDSLPGPGRRTGDGSAVRAPALLHKGFGLMQKLRPEHLTSFITPEADLFTVWHLGVPDVRADSWTLTVGGMVSRTLTLSAEDLAGLPQTEITAVHECAGSPLAPTVPQRRVGNVRWGGVRLSELLRLAGIEQGAAYVISTGVDHGVYDGAHHERYEKDLPLEKALDGSVLVALTVNGEPLPVRRGGPLRLVVPGYYGTNSTKWLDSLTVSDRRSGSAFTTKYYMDRPENGSGSPAPVWELAPNSCLVSPVDGNVRVGEPVEIRGWAWAHEPVTSVEVTTDGGRTWNPARVAARVQHGWQGFGFPWTPTSVGEYVLACRATTGSGATQPDTPRRNRIHQRVVFVDQPA</sequence>
<dbReference type="Gene3D" id="2.60.40.650">
    <property type="match status" value="1"/>
</dbReference>
<keyword evidence="2" id="KW-0500">Molybdenum</keyword>
<dbReference type="GO" id="GO:0006790">
    <property type="term" value="P:sulfur compound metabolic process"/>
    <property type="evidence" value="ECO:0007669"/>
    <property type="project" value="TreeGrafter"/>
</dbReference>
<dbReference type="Pfam" id="PF00174">
    <property type="entry name" value="Oxidored_molyb"/>
    <property type="match status" value="1"/>
</dbReference>
<evidence type="ECO:0000259" key="6">
    <source>
        <dbReference type="Pfam" id="PF00174"/>
    </source>
</evidence>
<dbReference type="GO" id="GO:0008482">
    <property type="term" value="F:sulfite oxidase activity"/>
    <property type="evidence" value="ECO:0007669"/>
    <property type="project" value="TreeGrafter"/>
</dbReference>
<evidence type="ECO:0000259" key="7">
    <source>
        <dbReference type="Pfam" id="PF03404"/>
    </source>
</evidence>
<dbReference type="Gene3D" id="3.90.420.10">
    <property type="entry name" value="Oxidoreductase, molybdopterin-binding domain"/>
    <property type="match status" value="1"/>
</dbReference>
<gene>
    <name evidence="8" type="ORF">BIV23_39760</name>
</gene>
<evidence type="ECO:0000313" key="8">
    <source>
        <dbReference type="EMBL" id="OIJ91293.1"/>
    </source>
</evidence>
<dbReference type="GO" id="GO:0030151">
    <property type="term" value="F:molybdenum ion binding"/>
    <property type="evidence" value="ECO:0007669"/>
    <property type="project" value="InterPro"/>
</dbReference>
<dbReference type="AlphaFoldDB" id="A0A1S2PC24"/>
<organism evidence="8 9">
    <name type="scientific">Streptomyces monashensis</name>
    <dbReference type="NCBI Taxonomy" id="1678012"/>
    <lineage>
        <taxon>Bacteria</taxon>
        <taxon>Bacillati</taxon>
        <taxon>Actinomycetota</taxon>
        <taxon>Actinomycetes</taxon>
        <taxon>Kitasatosporales</taxon>
        <taxon>Streptomycetaceae</taxon>
        <taxon>Streptomyces</taxon>
    </lineage>
</organism>
<dbReference type="InterPro" id="IPR000572">
    <property type="entry name" value="OxRdtase_Mopterin-bd_dom"/>
</dbReference>
<dbReference type="Proteomes" id="UP000179642">
    <property type="component" value="Unassembled WGS sequence"/>
</dbReference>
<dbReference type="Pfam" id="PF03404">
    <property type="entry name" value="Mo-co_dimer"/>
    <property type="match status" value="1"/>
</dbReference>
<dbReference type="GO" id="GO:0020037">
    <property type="term" value="F:heme binding"/>
    <property type="evidence" value="ECO:0007669"/>
    <property type="project" value="TreeGrafter"/>
</dbReference>
<dbReference type="SUPFAM" id="SSF81296">
    <property type="entry name" value="E set domains"/>
    <property type="match status" value="1"/>
</dbReference>
<feature type="domain" description="Moybdenum cofactor oxidoreductase dimerisation" evidence="7">
    <location>
        <begin position="257"/>
        <end position="313"/>
    </location>
</feature>
<evidence type="ECO:0000256" key="2">
    <source>
        <dbReference type="ARBA" id="ARBA00022505"/>
    </source>
</evidence>
<evidence type="ECO:0000256" key="4">
    <source>
        <dbReference type="ARBA" id="ARBA00023002"/>
    </source>
</evidence>
<reference evidence="8 9" key="1">
    <citation type="submission" date="2016-10" db="EMBL/GenBank/DDBJ databases">
        <title>Genome sequence of Streptomyces sp. MUSC 1.</title>
        <authorList>
            <person name="Lee L.-H."/>
            <person name="Ser H.-L."/>
            <person name="Law J.W.-F."/>
        </authorList>
    </citation>
    <scope>NUCLEOTIDE SEQUENCE [LARGE SCALE GENOMIC DNA]</scope>
    <source>
        <strain evidence="8 9">MUSC 1</strain>
    </source>
</reference>
<dbReference type="InterPro" id="IPR008335">
    <property type="entry name" value="Mopterin_OxRdtase_euk"/>
</dbReference>
<evidence type="ECO:0000256" key="1">
    <source>
        <dbReference type="ARBA" id="ARBA00001924"/>
    </source>
</evidence>
<feature type="region of interest" description="Disordered" evidence="5">
    <location>
        <begin position="1"/>
        <end position="35"/>
    </location>
</feature>
<dbReference type="PRINTS" id="PR00407">
    <property type="entry name" value="EUMOPTERIN"/>
</dbReference>
<protein>
    <recommendedName>
        <fullName evidence="10">Sulfite oxidase</fullName>
    </recommendedName>
</protein>
<dbReference type="SUPFAM" id="SSF56524">
    <property type="entry name" value="Oxidoreductase molybdopterin-binding domain"/>
    <property type="match status" value="1"/>
</dbReference>
<comment type="caution">
    <text evidence="8">The sequence shown here is derived from an EMBL/GenBank/DDBJ whole genome shotgun (WGS) entry which is preliminary data.</text>
</comment>
<evidence type="ECO:0008006" key="10">
    <source>
        <dbReference type="Google" id="ProtNLM"/>
    </source>
</evidence>
<comment type="cofactor">
    <cofactor evidence="1">
        <name>Mo-molybdopterin</name>
        <dbReference type="ChEBI" id="CHEBI:71302"/>
    </cofactor>
</comment>
<dbReference type="EMBL" id="MLYO01000085">
    <property type="protein sequence ID" value="OIJ91293.1"/>
    <property type="molecule type" value="Genomic_DNA"/>
</dbReference>
<dbReference type="PANTHER" id="PTHR19372:SF7">
    <property type="entry name" value="SULFITE OXIDASE, MITOCHONDRIAL"/>
    <property type="match status" value="1"/>
</dbReference>
<keyword evidence="3" id="KW-0479">Metal-binding</keyword>
<evidence type="ECO:0000256" key="5">
    <source>
        <dbReference type="SAM" id="MobiDB-lite"/>
    </source>
</evidence>
<dbReference type="GO" id="GO:0043546">
    <property type="term" value="F:molybdopterin cofactor binding"/>
    <property type="evidence" value="ECO:0007669"/>
    <property type="project" value="TreeGrafter"/>
</dbReference>
<evidence type="ECO:0000256" key="3">
    <source>
        <dbReference type="ARBA" id="ARBA00022723"/>
    </source>
</evidence>
<feature type="domain" description="Oxidoreductase molybdopterin-binding" evidence="6">
    <location>
        <begin position="73"/>
        <end position="236"/>
    </location>
</feature>
<dbReference type="InterPro" id="IPR005066">
    <property type="entry name" value="MoCF_OxRdtse_dimer"/>
</dbReference>
<dbReference type="PANTHER" id="PTHR19372">
    <property type="entry name" value="SULFITE REDUCTASE"/>
    <property type="match status" value="1"/>
</dbReference>
<dbReference type="InterPro" id="IPR036374">
    <property type="entry name" value="OxRdtase_Mopterin-bd_sf"/>
</dbReference>
<keyword evidence="4" id="KW-0560">Oxidoreductase</keyword>
<proteinExistence type="predicted"/>
<feature type="compositionally biased region" description="Low complexity" evidence="5">
    <location>
        <begin position="1"/>
        <end position="16"/>
    </location>
</feature>
<evidence type="ECO:0000313" key="9">
    <source>
        <dbReference type="Proteomes" id="UP000179642"/>
    </source>
</evidence>
<name>A0A1S2PC24_9ACTN</name>
<dbReference type="InterPro" id="IPR014756">
    <property type="entry name" value="Ig_E-set"/>
</dbReference>